<protein>
    <recommendedName>
        <fullName evidence="1">AB hydrolase-1 domain-containing protein</fullName>
    </recommendedName>
</protein>
<evidence type="ECO:0000313" key="3">
    <source>
        <dbReference type="Proteomes" id="UP001295794"/>
    </source>
</evidence>
<dbReference type="EMBL" id="CAVNYO010000109">
    <property type="protein sequence ID" value="CAK5266495.1"/>
    <property type="molecule type" value="Genomic_DNA"/>
</dbReference>
<dbReference type="InterPro" id="IPR029058">
    <property type="entry name" value="AB_hydrolase_fold"/>
</dbReference>
<organism evidence="2 3">
    <name type="scientific">Mycena citricolor</name>
    <dbReference type="NCBI Taxonomy" id="2018698"/>
    <lineage>
        <taxon>Eukaryota</taxon>
        <taxon>Fungi</taxon>
        <taxon>Dikarya</taxon>
        <taxon>Basidiomycota</taxon>
        <taxon>Agaricomycotina</taxon>
        <taxon>Agaricomycetes</taxon>
        <taxon>Agaricomycetidae</taxon>
        <taxon>Agaricales</taxon>
        <taxon>Marasmiineae</taxon>
        <taxon>Mycenaceae</taxon>
        <taxon>Mycena</taxon>
    </lineage>
</organism>
<reference evidence="2" key="1">
    <citation type="submission" date="2023-11" db="EMBL/GenBank/DDBJ databases">
        <authorList>
            <person name="De Vega J J."/>
            <person name="De Vega J J."/>
        </authorList>
    </citation>
    <scope>NUCLEOTIDE SEQUENCE</scope>
</reference>
<proteinExistence type="predicted"/>
<keyword evidence="3" id="KW-1185">Reference proteome</keyword>
<comment type="caution">
    <text evidence="2">The sequence shown here is derived from an EMBL/GenBank/DDBJ whole genome shotgun (WGS) entry which is preliminary data.</text>
</comment>
<dbReference type="Pfam" id="PF12697">
    <property type="entry name" value="Abhydrolase_6"/>
    <property type="match status" value="1"/>
</dbReference>
<evidence type="ECO:0000259" key="1">
    <source>
        <dbReference type="Pfam" id="PF12697"/>
    </source>
</evidence>
<dbReference type="SUPFAM" id="SSF53474">
    <property type="entry name" value="alpha/beta-Hydrolases"/>
    <property type="match status" value="1"/>
</dbReference>
<accession>A0AAD2H1Q9</accession>
<dbReference type="Proteomes" id="UP001295794">
    <property type="component" value="Unassembled WGS sequence"/>
</dbReference>
<dbReference type="AlphaFoldDB" id="A0AAD2H1Q9"/>
<name>A0AAD2H1Q9_9AGAR</name>
<dbReference type="InterPro" id="IPR000073">
    <property type="entry name" value="AB_hydrolase_1"/>
</dbReference>
<evidence type="ECO:0000313" key="2">
    <source>
        <dbReference type="EMBL" id="CAK5266495.1"/>
    </source>
</evidence>
<dbReference type="Gene3D" id="3.40.50.1820">
    <property type="entry name" value="alpha/beta hydrolase"/>
    <property type="match status" value="1"/>
</dbReference>
<gene>
    <name evidence="2" type="ORF">MYCIT1_LOCUS8273</name>
</gene>
<sequence length="337" mass="37071">MPSFSLRTGVSFSYTDSGAPRNQQTDYVTLILLHGIIFHNGTFASLAAIGPSNGVRVIAINRRGYPGTTPYSAEELALFVSGNEDDKERLLADMGRDLALLIAELITSLSLPAYVAVVEWSLGSLQVLSLVASIETLPQDARGTLTRSVRSMILFQSPSVIFGVADPQGLYIPQNDPHIPANELGTFFSRWVSSFFVHGDLSTRDACALTYDRTDPHRLPTTARIPMNHLTDFAAGFKYDATLISSSFSGVAAKLVDKTLFDVHVRGELLKDTRFFVLSSSADSWTTIYASWKLEERMLAEAKPECSITFKMVEGANHFFMIEDPQGTIDCFMRCCA</sequence>
<feature type="domain" description="AB hydrolase-1" evidence="1">
    <location>
        <begin position="30"/>
        <end position="329"/>
    </location>
</feature>